<dbReference type="OrthoDB" id="4349954at2759"/>
<dbReference type="InterPro" id="IPR042859">
    <property type="entry name" value="NOL11"/>
</dbReference>
<dbReference type="GeneID" id="28727762"/>
<dbReference type="RefSeq" id="XP_017990417.1">
    <property type="nucleotide sequence ID" value="XM_018135887.1"/>
</dbReference>
<organism evidence="1 2">
    <name type="scientific">Malassezia pachydermatis</name>
    <dbReference type="NCBI Taxonomy" id="77020"/>
    <lineage>
        <taxon>Eukaryota</taxon>
        <taxon>Fungi</taxon>
        <taxon>Dikarya</taxon>
        <taxon>Basidiomycota</taxon>
        <taxon>Ustilaginomycotina</taxon>
        <taxon>Malasseziomycetes</taxon>
        <taxon>Malasseziales</taxon>
        <taxon>Malasseziaceae</taxon>
        <taxon>Malassezia</taxon>
    </lineage>
</organism>
<comment type="caution">
    <text evidence="1">The sequence shown here is derived from an EMBL/GenBank/DDBJ whole genome shotgun (WGS) entry which is preliminary data.</text>
</comment>
<accession>A0A0M9VMY8</accession>
<dbReference type="GO" id="GO:0005730">
    <property type="term" value="C:nucleolus"/>
    <property type="evidence" value="ECO:0007669"/>
    <property type="project" value="TreeGrafter"/>
</dbReference>
<dbReference type="GO" id="GO:0003723">
    <property type="term" value="F:RNA binding"/>
    <property type="evidence" value="ECO:0007669"/>
    <property type="project" value="TreeGrafter"/>
</dbReference>
<dbReference type="AlphaFoldDB" id="A0A0M9VMY8"/>
<dbReference type="VEuPathDB" id="FungiDB:Malapachy_1383"/>
<reference evidence="1 2" key="1">
    <citation type="submission" date="2015-07" db="EMBL/GenBank/DDBJ databases">
        <title>Draft Genome Sequence of Malassezia furfur CBS1878 and Malassezia pachydermatis CBS1879.</title>
        <authorList>
            <person name="Triana S."/>
            <person name="Ohm R."/>
            <person name="Gonzalez A."/>
            <person name="DeCock H."/>
            <person name="Restrepo S."/>
            <person name="Celis A."/>
        </authorList>
    </citation>
    <scope>NUCLEOTIDE SEQUENCE [LARGE SCALE GENOMIC DNA]</scope>
    <source>
        <strain evidence="1 2">CBS 1879</strain>
    </source>
</reference>
<dbReference type="Proteomes" id="UP000037751">
    <property type="component" value="Unassembled WGS sequence"/>
</dbReference>
<dbReference type="EMBL" id="LGAV01000009">
    <property type="protein sequence ID" value="KOS12785.1"/>
    <property type="molecule type" value="Genomic_DNA"/>
</dbReference>
<dbReference type="STRING" id="77020.A0A0M9VMY8"/>
<name>A0A0M9VMY8_9BASI</name>
<keyword evidence="2" id="KW-1185">Reference proteome</keyword>
<sequence length="781" mass="84781">MASSPSTAAPLVQTPIQVSTYTRPRSKQVDDVCSSHSNNIHRSHVAVGDVVRLGTHGLRRRRGLVVTLEQGVAIVLMDLQTQTPVHTYTLKPSEHACTPPLVIERSVPGPHHRQLLRTTYVGLLDAGRAASPTTRLTAYTEALDKPGKHVPSIATTTSTFDVPGHLVHLYPLLSGALLAARNDGSVVLLSDPMDEHRPCSVLDTYAADPIYHDVRVLDGPAAHSLFAHHATSNDDGATVQGAWIGVTSHPNARMLRLHVVGVYPTAPYFRAVANDVPSIDARHLVSCALDGHGILAALTRTGLLYTTTFAMDGDTLQIEAPHTVSLALQHACLVFLSTTHLLLIALQSDGGKVRAAALVWDTDLDAVLASVEWALSTTEATQVHAARVLDDHVLIQMDTSEGSRGGKGTLAALPVTVPARGLLRHALQAATRTQPWLVAKDDIEATDAAASTTSPTTSSWLAALSALPTEPGARATALDEQFQAWLHKESEHLRSVEHVKASRKAPKVPLDAALVTHVLDYALPPLAKPGTPSSAPVPYARDTVRYLLERGVVTASLLPDLVPRAQRTRDWSVLFLLLRHVPDRSEAHAVALLAEALATRDAPQAPAVARVLQHVLLPPTLAKPALRMALRTHIKNDDDVLILLDILQTWLELHIYAPLEGKARRTTEGTRAVPHTELTYRVGDVQPPRLEACVSFAEDLLDTYFPQWIAAAPRTHMFLRDFMRGLTQAVQAMQTLSRLRAPLHTVAHARERDEKDGRSKRLELHEASLLVPTYSVESLEV</sequence>
<protein>
    <submittedName>
        <fullName evidence="1">Uncharacterized protein</fullName>
    </submittedName>
</protein>
<evidence type="ECO:0000313" key="1">
    <source>
        <dbReference type="EMBL" id="KOS12785.1"/>
    </source>
</evidence>
<dbReference type="PANTHER" id="PTHR15633">
    <property type="entry name" value="NUCLEOLAR PROTEIN 11"/>
    <property type="match status" value="1"/>
</dbReference>
<proteinExistence type="predicted"/>
<dbReference type="PANTHER" id="PTHR15633:SF2">
    <property type="entry name" value="NUCLEOLAR PROTEIN 11"/>
    <property type="match status" value="1"/>
</dbReference>
<evidence type="ECO:0000313" key="2">
    <source>
        <dbReference type="Proteomes" id="UP000037751"/>
    </source>
</evidence>
<dbReference type="GO" id="GO:0030490">
    <property type="term" value="P:maturation of SSU-rRNA"/>
    <property type="evidence" value="ECO:0007669"/>
    <property type="project" value="InterPro"/>
</dbReference>
<gene>
    <name evidence="1" type="ORF">Malapachy_1383</name>
</gene>